<evidence type="ECO:0000313" key="1">
    <source>
        <dbReference type="EMBL" id="GMS92042.1"/>
    </source>
</evidence>
<name>A0AAV5TCI3_9BILA</name>
<dbReference type="Proteomes" id="UP001432027">
    <property type="component" value="Unassembled WGS sequence"/>
</dbReference>
<comment type="caution">
    <text evidence="1">The sequence shown here is derived from an EMBL/GenBank/DDBJ whole genome shotgun (WGS) entry which is preliminary data.</text>
</comment>
<dbReference type="AlphaFoldDB" id="A0AAV5TCI3"/>
<sequence>AIVTSLLLLGCAEARVDFTFSKVLDEYDFWGESSVTVDGLCRDTCHLYASITEESRTVAANILVQTPKGFMSIADIADRVYPSTGLKIDLQMSGMPTLTIINGNSGLKSGPLVLYIVNTQAPNFAGAEVYEAEGMLRSSAFALNTVTVMSARPFTLKQAKLEGSDAWKPQGVRARLTGFDALSGGYDSCVDVYNLNAEPFPGFTMEVNGPIISLIYDYNQYTGPAGELSATVGITNALQMLRTGFFNSVGFHGCAAKQAYKSSLYNYNSPSRVDLMNETPQNVVVDVLTNTDEKHAVQIFGVPNGETNQVFNTNASALKYFAQDIIVTWQQDGIVDYHYLVRYNSTIV</sequence>
<feature type="non-terminal residue" evidence="1">
    <location>
        <position position="1"/>
    </location>
</feature>
<dbReference type="EMBL" id="BTSX01000004">
    <property type="protein sequence ID" value="GMS92042.1"/>
    <property type="molecule type" value="Genomic_DNA"/>
</dbReference>
<proteinExistence type="predicted"/>
<protein>
    <submittedName>
        <fullName evidence="1">Uncharacterized protein</fullName>
    </submittedName>
</protein>
<evidence type="ECO:0000313" key="2">
    <source>
        <dbReference type="Proteomes" id="UP001432027"/>
    </source>
</evidence>
<reference evidence="1" key="1">
    <citation type="submission" date="2023-10" db="EMBL/GenBank/DDBJ databases">
        <title>Genome assembly of Pristionchus species.</title>
        <authorList>
            <person name="Yoshida K."/>
            <person name="Sommer R.J."/>
        </authorList>
    </citation>
    <scope>NUCLEOTIDE SEQUENCE</scope>
    <source>
        <strain evidence="1">RS0144</strain>
    </source>
</reference>
<keyword evidence="2" id="KW-1185">Reference proteome</keyword>
<organism evidence="1 2">
    <name type="scientific">Pristionchus entomophagus</name>
    <dbReference type="NCBI Taxonomy" id="358040"/>
    <lineage>
        <taxon>Eukaryota</taxon>
        <taxon>Metazoa</taxon>
        <taxon>Ecdysozoa</taxon>
        <taxon>Nematoda</taxon>
        <taxon>Chromadorea</taxon>
        <taxon>Rhabditida</taxon>
        <taxon>Rhabditina</taxon>
        <taxon>Diplogasteromorpha</taxon>
        <taxon>Diplogasteroidea</taxon>
        <taxon>Neodiplogasteridae</taxon>
        <taxon>Pristionchus</taxon>
    </lineage>
</organism>
<gene>
    <name evidence="1" type="ORF">PENTCL1PPCAC_14217</name>
</gene>
<accession>A0AAV5TCI3</accession>